<dbReference type="Proteomes" id="UP000646911">
    <property type="component" value="Unassembled WGS sequence"/>
</dbReference>
<dbReference type="SMART" id="SM00331">
    <property type="entry name" value="PP2C_SIG"/>
    <property type="match status" value="1"/>
</dbReference>
<accession>A0ABR6ZAI0</accession>
<dbReference type="InterPro" id="IPR036457">
    <property type="entry name" value="PPM-type-like_dom_sf"/>
</dbReference>
<feature type="domain" description="PPM-type phosphatase" evidence="1">
    <location>
        <begin position="13"/>
        <end position="256"/>
    </location>
</feature>
<reference evidence="2 3" key="1">
    <citation type="submission" date="2020-08" db="EMBL/GenBank/DDBJ databases">
        <title>Novel species isolated from subtropical streams in China.</title>
        <authorList>
            <person name="Lu H."/>
        </authorList>
    </citation>
    <scope>NUCLEOTIDE SEQUENCE [LARGE SCALE GENOMIC DNA]</scope>
    <source>
        <strain evidence="2 3">NL8W</strain>
    </source>
</reference>
<dbReference type="Pfam" id="PF13672">
    <property type="entry name" value="PP2C_2"/>
    <property type="match status" value="1"/>
</dbReference>
<evidence type="ECO:0000259" key="1">
    <source>
        <dbReference type="PROSITE" id="PS51746"/>
    </source>
</evidence>
<dbReference type="EMBL" id="JACOFX010000005">
    <property type="protein sequence ID" value="MBC3908335.1"/>
    <property type="molecule type" value="Genomic_DNA"/>
</dbReference>
<comment type="caution">
    <text evidence="2">The sequence shown here is derived from an EMBL/GenBank/DDBJ whole genome shotgun (WGS) entry which is preliminary data.</text>
</comment>
<dbReference type="SMART" id="SM00332">
    <property type="entry name" value="PP2Cc"/>
    <property type="match status" value="1"/>
</dbReference>
<proteinExistence type="predicted"/>
<evidence type="ECO:0000313" key="2">
    <source>
        <dbReference type="EMBL" id="MBC3908335.1"/>
    </source>
</evidence>
<dbReference type="Gene3D" id="3.60.40.10">
    <property type="entry name" value="PPM-type phosphatase domain"/>
    <property type="match status" value="1"/>
</dbReference>
<sequence length="259" mass="28756">MQNLILSPVMLLDTAQFTAIGGRKNNEDALAWADEDGLACYVLADGTGGHAGGEMAAKVAIDAVVEKFVQEASFSARALRSYLDWAILKVAQSKRDHLSQRHMSTTIATLLIDKSNRCALWAHMGDTRIYHFRKGRIKMVSKDHSQAQRLVDAGIADYTRIRQHPQRNMLFAAIGAEGDSSPEVTSDTMDLRDGDAFLMCTDGFWEWVYEHEMEFCLATTGSSEAWLSKMNAIAEKNISTSKAINRDNFSAFAICLHDK</sequence>
<gene>
    <name evidence="2" type="ORF">H8L47_12280</name>
</gene>
<protein>
    <submittedName>
        <fullName evidence="2">Serine/threonine-protein phosphatase</fullName>
    </submittedName>
</protein>
<name>A0ABR6ZAI0_9BURK</name>
<organism evidence="2 3">
    <name type="scientific">Undibacterium umbellatum</name>
    <dbReference type="NCBI Taxonomy" id="2762300"/>
    <lineage>
        <taxon>Bacteria</taxon>
        <taxon>Pseudomonadati</taxon>
        <taxon>Pseudomonadota</taxon>
        <taxon>Betaproteobacteria</taxon>
        <taxon>Burkholderiales</taxon>
        <taxon>Oxalobacteraceae</taxon>
        <taxon>Undibacterium</taxon>
    </lineage>
</organism>
<dbReference type="InterPro" id="IPR001932">
    <property type="entry name" value="PPM-type_phosphatase-like_dom"/>
</dbReference>
<keyword evidence="3" id="KW-1185">Reference proteome</keyword>
<dbReference type="SUPFAM" id="SSF81606">
    <property type="entry name" value="PP2C-like"/>
    <property type="match status" value="1"/>
</dbReference>
<dbReference type="CDD" id="cd00143">
    <property type="entry name" value="PP2Cc"/>
    <property type="match status" value="1"/>
</dbReference>
<dbReference type="PROSITE" id="PS51746">
    <property type="entry name" value="PPM_2"/>
    <property type="match status" value="1"/>
</dbReference>
<evidence type="ECO:0000313" key="3">
    <source>
        <dbReference type="Proteomes" id="UP000646911"/>
    </source>
</evidence>